<proteinExistence type="inferred from homology"/>
<dbReference type="InterPro" id="IPR043129">
    <property type="entry name" value="ATPase_NBD"/>
</dbReference>
<gene>
    <name evidence="2" type="ordered locus">SVI_0853</name>
</gene>
<comment type="similarity">
    <text evidence="1">Belongs to the ROK (NagC/XylR) family.</text>
</comment>
<dbReference type="Pfam" id="PF00480">
    <property type="entry name" value="ROK"/>
    <property type="match status" value="2"/>
</dbReference>
<organism evidence="2 3">
    <name type="scientific">Shewanella violacea (strain JCM 10179 / CIP 106290 / LMG 19151 / DSS12)</name>
    <dbReference type="NCBI Taxonomy" id="637905"/>
    <lineage>
        <taxon>Bacteria</taxon>
        <taxon>Pseudomonadati</taxon>
        <taxon>Pseudomonadota</taxon>
        <taxon>Gammaproteobacteria</taxon>
        <taxon>Alteromonadales</taxon>
        <taxon>Shewanellaceae</taxon>
        <taxon>Shewanella</taxon>
    </lineage>
</organism>
<evidence type="ECO:0000313" key="3">
    <source>
        <dbReference type="Proteomes" id="UP000002350"/>
    </source>
</evidence>
<dbReference type="CDD" id="cd23763">
    <property type="entry name" value="ASKHA_ATPase_ROK"/>
    <property type="match status" value="1"/>
</dbReference>
<dbReference type="AlphaFoldDB" id="D4ZGM5"/>
<dbReference type="InterPro" id="IPR000600">
    <property type="entry name" value="ROK"/>
</dbReference>
<dbReference type="PANTHER" id="PTHR18964:SF149">
    <property type="entry name" value="BIFUNCTIONAL UDP-N-ACETYLGLUCOSAMINE 2-EPIMERASE_N-ACETYLMANNOSAMINE KINASE"/>
    <property type="match status" value="1"/>
</dbReference>
<keyword evidence="3" id="KW-1185">Reference proteome</keyword>
<dbReference type="KEGG" id="svo:SVI_0853"/>
<dbReference type="GO" id="GO:0003677">
    <property type="term" value="F:DNA binding"/>
    <property type="evidence" value="ECO:0007669"/>
    <property type="project" value="TreeGrafter"/>
</dbReference>
<name>D4ZGM5_SHEVD</name>
<dbReference type="Gene3D" id="3.30.420.40">
    <property type="match status" value="3"/>
</dbReference>
<evidence type="ECO:0000256" key="1">
    <source>
        <dbReference type="ARBA" id="ARBA00006479"/>
    </source>
</evidence>
<dbReference type="eggNOG" id="COG1940">
    <property type="taxonomic scope" value="Bacteria"/>
</dbReference>
<dbReference type="STRING" id="637905.SVI_0853"/>
<reference evidence="3" key="1">
    <citation type="journal article" date="2010" name="Mol. Biosyst.">
        <title>Complete genome sequence and comparative analysis of Shewanella violacea, a psychrophilic and piezophilic bacterium from deep sea floor sediments.</title>
        <authorList>
            <person name="Aono E."/>
            <person name="Baba T."/>
            <person name="Ara T."/>
            <person name="Nishi T."/>
            <person name="Nakamichi T."/>
            <person name="Inamoto E."/>
            <person name="Toyonaga H."/>
            <person name="Hasegawa M."/>
            <person name="Takai Y."/>
            <person name="Okumura Y."/>
            <person name="Baba M."/>
            <person name="Tomita M."/>
            <person name="Kato C."/>
            <person name="Oshima T."/>
            <person name="Nakasone K."/>
            <person name="Mori H."/>
        </authorList>
    </citation>
    <scope>NUCLEOTIDE SEQUENCE [LARGE SCALE GENOMIC DNA]</scope>
    <source>
        <strain evidence="3">JCM 10179 / CIP 106290 / LMG 19151 / DSS12</strain>
    </source>
</reference>
<dbReference type="GO" id="GO:0006351">
    <property type="term" value="P:DNA-templated transcription"/>
    <property type="evidence" value="ECO:0007669"/>
    <property type="project" value="TreeGrafter"/>
</dbReference>
<evidence type="ECO:0000313" key="2">
    <source>
        <dbReference type="EMBL" id="BAJ00824.1"/>
    </source>
</evidence>
<dbReference type="EMBL" id="AP011177">
    <property type="protein sequence ID" value="BAJ00824.1"/>
    <property type="molecule type" value="Genomic_DNA"/>
</dbReference>
<accession>D4ZGM5</accession>
<dbReference type="SUPFAM" id="SSF53067">
    <property type="entry name" value="Actin-like ATPase domain"/>
    <property type="match status" value="1"/>
</dbReference>
<dbReference type="Proteomes" id="UP000002350">
    <property type="component" value="Chromosome"/>
</dbReference>
<protein>
    <submittedName>
        <fullName evidence="2">ROK family protein</fullName>
    </submittedName>
</protein>
<dbReference type="HOGENOM" id="CLU_1073230_0_0_6"/>
<dbReference type="PANTHER" id="PTHR18964">
    <property type="entry name" value="ROK (REPRESSOR, ORF, KINASE) FAMILY"/>
    <property type="match status" value="1"/>
</dbReference>
<sequence length="262" mass="28402">MEQKMQTITVDIGGTKALFEMHLGDRVEQYKIPTGDGFGIESLNKHLSELESDYGLVDYGLAIAVPGLVKNGRLVSCKSLPCLNNFTLDNLHSRAKTVLLSNDTDAGMHAILNPKYDCELLIMCGTGIGMAISINGKIFSGASGFAGELGHCRVMTESGEFSLERLASGDSIRVRGIKSQKDLNRAGRYLGMGIAWAINLFNPNRIWLAGGMMNSSDYYMGCISSLNDLALTAPLSEVKIARVDDMETLVCRGLKVLLDQQA</sequence>